<proteinExistence type="predicted"/>
<gene>
    <name evidence="1" type="ORF">J437_LFUL015971</name>
</gene>
<dbReference type="PANTHER" id="PTHR19446">
    <property type="entry name" value="REVERSE TRANSCRIPTASES"/>
    <property type="match status" value="1"/>
</dbReference>
<dbReference type="OrthoDB" id="425681at2759"/>
<organism evidence="1 2">
    <name type="scientific">Ladona fulva</name>
    <name type="common">Scarce chaser dragonfly</name>
    <name type="synonym">Libellula fulva</name>
    <dbReference type="NCBI Taxonomy" id="123851"/>
    <lineage>
        <taxon>Eukaryota</taxon>
        <taxon>Metazoa</taxon>
        <taxon>Ecdysozoa</taxon>
        <taxon>Arthropoda</taxon>
        <taxon>Hexapoda</taxon>
        <taxon>Insecta</taxon>
        <taxon>Pterygota</taxon>
        <taxon>Palaeoptera</taxon>
        <taxon>Odonata</taxon>
        <taxon>Epiprocta</taxon>
        <taxon>Anisoptera</taxon>
        <taxon>Libelluloidea</taxon>
        <taxon>Libellulidae</taxon>
        <taxon>Ladona</taxon>
    </lineage>
</organism>
<evidence type="ECO:0008006" key="3">
    <source>
        <dbReference type="Google" id="ProtNLM"/>
    </source>
</evidence>
<protein>
    <recommendedName>
        <fullName evidence="3">Reverse transcriptase</fullName>
    </recommendedName>
</protein>
<dbReference type="Proteomes" id="UP000792457">
    <property type="component" value="Unassembled WGS sequence"/>
</dbReference>
<name>A0A8K0KJJ0_LADFU</name>
<dbReference type="EMBL" id="KZ308978">
    <property type="protein sequence ID" value="KAG8236020.1"/>
    <property type="molecule type" value="Genomic_DNA"/>
</dbReference>
<comment type="caution">
    <text evidence="1">The sequence shown here is derived from an EMBL/GenBank/DDBJ whole genome shotgun (WGS) entry which is preliminary data.</text>
</comment>
<reference evidence="1" key="1">
    <citation type="submission" date="2013-04" db="EMBL/GenBank/DDBJ databases">
        <authorList>
            <person name="Qu J."/>
            <person name="Murali S.C."/>
            <person name="Bandaranaike D."/>
            <person name="Bellair M."/>
            <person name="Blankenburg K."/>
            <person name="Chao H."/>
            <person name="Dinh H."/>
            <person name="Doddapaneni H."/>
            <person name="Downs B."/>
            <person name="Dugan-Rocha S."/>
            <person name="Elkadiri S."/>
            <person name="Gnanaolivu R.D."/>
            <person name="Hernandez B."/>
            <person name="Javaid M."/>
            <person name="Jayaseelan J.C."/>
            <person name="Lee S."/>
            <person name="Li M."/>
            <person name="Ming W."/>
            <person name="Munidasa M."/>
            <person name="Muniz J."/>
            <person name="Nguyen L."/>
            <person name="Ongeri F."/>
            <person name="Osuji N."/>
            <person name="Pu L.-L."/>
            <person name="Puazo M."/>
            <person name="Qu C."/>
            <person name="Quiroz J."/>
            <person name="Raj R."/>
            <person name="Weissenberger G."/>
            <person name="Xin Y."/>
            <person name="Zou X."/>
            <person name="Han Y."/>
            <person name="Richards S."/>
            <person name="Worley K."/>
            <person name="Muzny D."/>
            <person name="Gibbs R."/>
        </authorList>
    </citation>
    <scope>NUCLEOTIDE SEQUENCE</scope>
    <source>
        <strain evidence="1">Sampled in the wild</strain>
    </source>
</reference>
<evidence type="ECO:0000313" key="1">
    <source>
        <dbReference type="EMBL" id="KAG8236020.1"/>
    </source>
</evidence>
<evidence type="ECO:0000313" key="2">
    <source>
        <dbReference type="Proteomes" id="UP000792457"/>
    </source>
</evidence>
<sequence length="160" mass="18704">MKRQCHIIRELEKAEKIEEMYKTTGYLTKRDKIRISEKGMIDKNGKVTTDEEEIKVLWKEYIEELYCTHDFNGRIDLEDEDSKGPRILRDEVKRAIKDLRDKKTVGSDGIPAEVLKALGESAIGRLTDLINKIYDTGEWPDDFLKTIMMPLPKKRCQVRT</sequence>
<keyword evidence="2" id="KW-1185">Reference proteome</keyword>
<dbReference type="AlphaFoldDB" id="A0A8K0KJJ0"/>
<accession>A0A8K0KJJ0</accession>
<reference evidence="1" key="2">
    <citation type="submission" date="2017-10" db="EMBL/GenBank/DDBJ databases">
        <title>Ladona fulva Genome sequencing and assembly.</title>
        <authorList>
            <person name="Murali S."/>
            <person name="Richards S."/>
            <person name="Bandaranaike D."/>
            <person name="Bellair M."/>
            <person name="Blankenburg K."/>
            <person name="Chao H."/>
            <person name="Dinh H."/>
            <person name="Doddapaneni H."/>
            <person name="Dugan-Rocha S."/>
            <person name="Elkadiri S."/>
            <person name="Gnanaolivu R."/>
            <person name="Hernandez B."/>
            <person name="Skinner E."/>
            <person name="Javaid M."/>
            <person name="Lee S."/>
            <person name="Li M."/>
            <person name="Ming W."/>
            <person name="Munidasa M."/>
            <person name="Muniz J."/>
            <person name="Nguyen L."/>
            <person name="Hughes D."/>
            <person name="Osuji N."/>
            <person name="Pu L.-L."/>
            <person name="Puazo M."/>
            <person name="Qu C."/>
            <person name="Quiroz J."/>
            <person name="Raj R."/>
            <person name="Weissenberger G."/>
            <person name="Xin Y."/>
            <person name="Zou X."/>
            <person name="Han Y."/>
            <person name="Worley K."/>
            <person name="Muzny D."/>
            <person name="Gibbs R."/>
        </authorList>
    </citation>
    <scope>NUCLEOTIDE SEQUENCE</scope>
    <source>
        <strain evidence="1">Sampled in the wild</strain>
    </source>
</reference>